<organism evidence="1 2">
    <name type="scientific">Thiothrix nivea (strain ATCC 35100 / DSM 5205 / JP2)</name>
    <dbReference type="NCBI Taxonomy" id="870187"/>
    <lineage>
        <taxon>Bacteria</taxon>
        <taxon>Pseudomonadati</taxon>
        <taxon>Pseudomonadota</taxon>
        <taxon>Gammaproteobacteria</taxon>
        <taxon>Thiotrichales</taxon>
        <taxon>Thiotrichaceae</taxon>
        <taxon>Thiothrix</taxon>
    </lineage>
</organism>
<dbReference type="AlphaFoldDB" id="A0A656HBR1"/>
<dbReference type="OrthoDB" id="1263265at2"/>
<dbReference type="Proteomes" id="UP000005317">
    <property type="component" value="Unassembled WGS sequence"/>
</dbReference>
<dbReference type="Pfam" id="PF04325">
    <property type="entry name" value="DUF465"/>
    <property type="match status" value="1"/>
</dbReference>
<dbReference type="EMBL" id="JH651384">
    <property type="protein sequence ID" value="EIJ34581.1"/>
    <property type="molecule type" value="Genomic_DNA"/>
</dbReference>
<name>A0A656HBR1_THINJ</name>
<evidence type="ECO:0008006" key="3">
    <source>
        <dbReference type="Google" id="ProtNLM"/>
    </source>
</evidence>
<dbReference type="Gene3D" id="6.10.280.50">
    <property type="match status" value="1"/>
</dbReference>
<gene>
    <name evidence="1" type="ORF">Thini_2007</name>
</gene>
<proteinExistence type="predicted"/>
<evidence type="ECO:0000313" key="2">
    <source>
        <dbReference type="Proteomes" id="UP000005317"/>
    </source>
</evidence>
<dbReference type="RefSeq" id="WP_002708509.1">
    <property type="nucleotide sequence ID" value="NZ_JH651384.1"/>
</dbReference>
<sequence>MFGESHDLAIEFPKYKEIIHDLKMNDRHFARLFDEHEEVDAQLNRIEQGIEAHADEFVESLKLRRLHLKDELYGLVKQATNQA</sequence>
<reference evidence="2" key="1">
    <citation type="journal article" date="2011" name="Stand. Genomic Sci.">
        <title>Genome sequence of the filamentous, gliding Thiothrix nivea neotype strain (JP2(T)).</title>
        <authorList>
            <person name="Lapidus A."/>
            <person name="Nolan M."/>
            <person name="Lucas S."/>
            <person name="Glavina Del Rio T."/>
            <person name="Tice H."/>
            <person name="Cheng J.F."/>
            <person name="Tapia R."/>
            <person name="Han C."/>
            <person name="Goodwin L."/>
            <person name="Pitluck S."/>
            <person name="Liolios K."/>
            <person name="Pagani I."/>
            <person name="Ivanova N."/>
            <person name="Huntemann M."/>
            <person name="Mavromatis K."/>
            <person name="Mikhailova N."/>
            <person name="Pati A."/>
            <person name="Chen A."/>
            <person name="Palaniappan K."/>
            <person name="Land M."/>
            <person name="Brambilla E.M."/>
            <person name="Rohde M."/>
            <person name="Abt B."/>
            <person name="Verbarg S."/>
            <person name="Goker M."/>
            <person name="Bristow J."/>
            <person name="Eisen J.A."/>
            <person name="Markowitz V."/>
            <person name="Hugenholtz P."/>
            <person name="Kyrpides N.C."/>
            <person name="Klenk H.P."/>
            <person name="Woyke T."/>
        </authorList>
    </citation>
    <scope>NUCLEOTIDE SEQUENCE [LARGE SCALE GENOMIC DNA]</scope>
    <source>
        <strain evidence="2">ATCC 35100 / DSM 5205 / JP2</strain>
    </source>
</reference>
<protein>
    <recommendedName>
        <fullName evidence="3">GTP-binding protein</fullName>
    </recommendedName>
</protein>
<dbReference type="InterPro" id="IPR038444">
    <property type="entry name" value="DUF465_sf"/>
</dbReference>
<keyword evidence="2" id="KW-1185">Reference proteome</keyword>
<evidence type="ECO:0000313" key="1">
    <source>
        <dbReference type="EMBL" id="EIJ34581.1"/>
    </source>
</evidence>
<accession>A0A656HBR1</accession>
<dbReference type="InterPro" id="IPR007420">
    <property type="entry name" value="DUF465"/>
</dbReference>